<dbReference type="InterPro" id="IPR000073">
    <property type="entry name" value="AB_hydrolase_1"/>
</dbReference>
<dbReference type="PANTHER" id="PTHR43329">
    <property type="entry name" value="EPOXIDE HYDROLASE"/>
    <property type="match status" value="1"/>
</dbReference>
<accession>A0ABU1F8L5</accession>
<dbReference type="SUPFAM" id="SSF53474">
    <property type="entry name" value="alpha/beta-Hydrolases"/>
    <property type="match status" value="1"/>
</dbReference>
<reference evidence="3 4" key="1">
    <citation type="submission" date="2023-09" db="EMBL/GenBank/DDBJ databases">
        <title>Xinfangfangia sedmenti sp. nov., isolated the sedment.</title>
        <authorList>
            <person name="Xu L."/>
        </authorList>
    </citation>
    <scope>NUCLEOTIDE SEQUENCE [LARGE SCALE GENOMIC DNA]</scope>
    <source>
        <strain evidence="3 4">LG-4</strain>
    </source>
</reference>
<evidence type="ECO:0000259" key="2">
    <source>
        <dbReference type="Pfam" id="PF00561"/>
    </source>
</evidence>
<dbReference type="EMBL" id="JAVKPH010000011">
    <property type="protein sequence ID" value="MDR5653216.1"/>
    <property type="molecule type" value="Genomic_DNA"/>
</dbReference>
<feature type="domain" description="AB hydrolase-1" evidence="2">
    <location>
        <begin position="30"/>
        <end position="318"/>
    </location>
</feature>
<dbReference type="RefSeq" id="WP_310457458.1">
    <property type="nucleotide sequence ID" value="NZ_JAVKPH010000011.1"/>
</dbReference>
<dbReference type="GO" id="GO:0016787">
    <property type="term" value="F:hydrolase activity"/>
    <property type="evidence" value="ECO:0007669"/>
    <property type="project" value="UniProtKB-KW"/>
</dbReference>
<evidence type="ECO:0000313" key="4">
    <source>
        <dbReference type="Proteomes" id="UP001247754"/>
    </source>
</evidence>
<dbReference type="Pfam" id="PF00561">
    <property type="entry name" value="Abhydrolase_1"/>
    <property type="match status" value="1"/>
</dbReference>
<dbReference type="InterPro" id="IPR029058">
    <property type="entry name" value="AB_hydrolase_fold"/>
</dbReference>
<sequence>MTPDYGTRGQTVDIGTHRIFYLQSGPDDGPAILFLHGWPELSRSWRHVLPCFGALGFRAIAPDMRGYGGSSAYADHAAYAQEKVVGDIIGLADALGIRKAVWVGHDWGSPTAWLLAAHHPGRTHAVASLCIPYRTIERGVDALVDLVDRDLYPADLYPWGQWAYQVFYHRQFGRACDVLGADPSATIRALMRRGNPDALGKPSPHVQIFANGGWFGGADRAPDLPRDPAVLSEDDVAAYAESLSRNGFFGPDSYYMNEAANRAYADRAPNGGVLDMPALFIAGRYDITCESVLSRFGDPMRAHCRDLTEAVADSGHWMAQERPREVNAILAKWLAAKVPGIWPAG</sequence>
<dbReference type="Gene3D" id="3.40.50.1820">
    <property type="entry name" value="alpha/beta hydrolase"/>
    <property type="match status" value="1"/>
</dbReference>
<evidence type="ECO:0000313" key="3">
    <source>
        <dbReference type="EMBL" id="MDR5653216.1"/>
    </source>
</evidence>
<organism evidence="3 4">
    <name type="scientific">Ruixingdingia sedimenti</name>
    <dbReference type="NCBI Taxonomy" id="3073604"/>
    <lineage>
        <taxon>Bacteria</taxon>
        <taxon>Pseudomonadati</taxon>
        <taxon>Pseudomonadota</taxon>
        <taxon>Alphaproteobacteria</taxon>
        <taxon>Rhodobacterales</taxon>
        <taxon>Paracoccaceae</taxon>
        <taxon>Ruixingdingia</taxon>
    </lineage>
</organism>
<keyword evidence="1 3" id="KW-0378">Hydrolase</keyword>
<gene>
    <name evidence="3" type="ORF">RGD00_11400</name>
</gene>
<dbReference type="Proteomes" id="UP001247754">
    <property type="component" value="Unassembled WGS sequence"/>
</dbReference>
<dbReference type="PRINTS" id="PR00412">
    <property type="entry name" value="EPOXHYDRLASE"/>
</dbReference>
<proteinExistence type="predicted"/>
<protein>
    <submittedName>
        <fullName evidence="3">Alpha/beta hydrolase</fullName>
    </submittedName>
</protein>
<evidence type="ECO:0000256" key="1">
    <source>
        <dbReference type="ARBA" id="ARBA00022801"/>
    </source>
</evidence>
<name>A0ABU1F8L5_9RHOB</name>
<keyword evidence="4" id="KW-1185">Reference proteome</keyword>
<comment type="caution">
    <text evidence="3">The sequence shown here is derived from an EMBL/GenBank/DDBJ whole genome shotgun (WGS) entry which is preliminary data.</text>
</comment>
<dbReference type="InterPro" id="IPR000639">
    <property type="entry name" value="Epox_hydrolase-like"/>
</dbReference>